<keyword evidence="2" id="KW-0813">Transport</keyword>
<evidence type="ECO:0000256" key="1">
    <source>
        <dbReference type="ARBA" id="ARBA00004123"/>
    </source>
</evidence>
<evidence type="ECO:0000313" key="6">
    <source>
        <dbReference type="EMBL" id="GJQ11696.1"/>
    </source>
</evidence>
<reference evidence="6" key="2">
    <citation type="submission" date="2022-01" db="EMBL/GenBank/DDBJ databases">
        <authorList>
            <person name="Hirooka S."/>
            <person name="Miyagishima S.Y."/>
        </authorList>
    </citation>
    <scope>NUCLEOTIDE SEQUENCE</scope>
    <source>
        <strain evidence="6">NBRC 102759</strain>
    </source>
</reference>
<comment type="caution">
    <text evidence="6">The sequence shown here is derived from an EMBL/GenBank/DDBJ whole genome shotgun (WGS) entry which is preliminary data.</text>
</comment>
<evidence type="ECO:0000256" key="4">
    <source>
        <dbReference type="SAM" id="MobiDB-lite"/>
    </source>
</evidence>
<reference evidence="6" key="1">
    <citation type="journal article" date="2022" name="Proc. Natl. Acad. Sci. U.S.A.">
        <title>Life cycle and functional genomics of the unicellular red alga Galdieria for elucidating algal and plant evolution and industrial use.</title>
        <authorList>
            <person name="Hirooka S."/>
            <person name="Itabashi T."/>
            <person name="Ichinose T.M."/>
            <person name="Onuma R."/>
            <person name="Fujiwara T."/>
            <person name="Yamashita S."/>
            <person name="Jong L.W."/>
            <person name="Tomita R."/>
            <person name="Iwane A.H."/>
            <person name="Miyagishima S.Y."/>
        </authorList>
    </citation>
    <scope>NUCLEOTIDE SEQUENCE</scope>
    <source>
        <strain evidence="6">NBRC 102759</strain>
    </source>
</reference>
<dbReference type="EMBL" id="BQMJ01000026">
    <property type="protein sequence ID" value="GJQ11696.1"/>
    <property type="molecule type" value="Genomic_DNA"/>
</dbReference>
<evidence type="ECO:0000313" key="7">
    <source>
        <dbReference type="Proteomes" id="UP001061958"/>
    </source>
</evidence>
<dbReference type="InterPro" id="IPR025712">
    <property type="entry name" value="Nup54_alpha-helical_dom"/>
</dbReference>
<dbReference type="GO" id="GO:0044613">
    <property type="term" value="C:nuclear pore central transport channel"/>
    <property type="evidence" value="ECO:0007669"/>
    <property type="project" value="TreeGrafter"/>
</dbReference>
<dbReference type="GO" id="GO:0006607">
    <property type="term" value="P:NLS-bearing protein import into nucleus"/>
    <property type="evidence" value="ECO:0007669"/>
    <property type="project" value="TreeGrafter"/>
</dbReference>
<feature type="domain" description="Nucleoporin Nup54 alpha-helical" evidence="5">
    <location>
        <begin position="122"/>
        <end position="257"/>
    </location>
</feature>
<keyword evidence="7" id="KW-1185">Reference proteome</keyword>
<evidence type="ECO:0000256" key="3">
    <source>
        <dbReference type="ARBA" id="ARBA00023242"/>
    </source>
</evidence>
<dbReference type="OrthoDB" id="6162375at2759"/>
<feature type="region of interest" description="Disordered" evidence="4">
    <location>
        <begin position="30"/>
        <end position="66"/>
    </location>
</feature>
<evidence type="ECO:0000256" key="2">
    <source>
        <dbReference type="ARBA" id="ARBA00022448"/>
    </source>
</evidence>
<organism evidence="6 7">
    <name type="scientific">Galdieria partita</name>
    <dbReference type="NCBI Taxonomy" id="83374"/>
    <lineage>
        <taxon>Eukaryota</taxon>
        <taxon>Rhodophyta</taxon>
        <taxon>Bangiophyceae</taxon>
        <taxon>Galdieriales</taxon>
        <taxon>Galdieriaceae</taxon>
        <taxon>Galdieria</taxon>
    </lineage>
</organism>
<comment type="subcellular location">
    <subcellularLocation>
        <location evidence="1">Nucleus</location>
    </subcellularLocation>
</comment>
<dbReference type="PANTHER" id="PTHR13000">
    <property type="entry name" value="NUCLEOPORIN P54"/>
    <property type="match status" value="1"/>
</dbReference>
<dbReference type="GO" id="GO:0017056">
    <property type="term" value="F:structural constituent of nuclear pore"/>
    <property type="evidence" value="ECO:0007669"/>
    <property type="project" value="TreeGrafter"/>
</dbReference>
<dbReference type="InterPro" id="IPR024864">
    <property type="entry name" value="Nup54/Nup57/Nup44"/>
</dbReference>
<dbReference type="Pfam" id="PF13874">
    <property type="entry name" value="Nup54"/>
    <property type="match status" value="1"/>
</dbReference>
<proteinExistence type="predicted"/>
<name>A0A9C7UQI1_9RHOD</name>
<keyword evidence="3" id="KW-0539">Nucleus</keyword>
<protein>
    <recommendedName>
        <fullName evidence="5">Nucleoporin Nup54 alpha-helical domain-containing protein</fullName>
    </recommendedName>
</protein>
<gene>
    <name evidence="6" type="ORF">GpartN1_g3487.t1</name>
</gene>
<sequence>MFGSVAATQTTSFGAFSTSSLFTSPSNTSNLPNTGWLQQTNPSSFGTTQNIQPNPPHLGSSNWPQVSGGQNYASSYQVNTLNQLPDIQQIKEAFNLQSSSCRFRYIFYNASTIAATVNQQVPQGMDSTLWEQLQKNNPDPSRLIPVQLVGFDELQTRVQQQSTRVQEHLQALNGIEKILSECSDIEKTQCALKLTEFRNRYYTLFRRLVQFIGRVWCLLSRGRALKIEENQMKEALEALQRRLSSPGELHDKLADLIELFRTSISIQKFNEVHKQTSLRKESLERIYSVISKQQEGLDLLLQVSHQLESDLIVLADGLQSLASNAMG</sequence>
<dbReference type="Proteomes" id="UP001061958">
    <property type="component" value="Unassembled WGS sequence"/>
</dbReference>
<dbReference type="GO" id="GO:0036228">
    <property type="term" value="P:protein localization to nuclear inner membrane"/>
    <property type="evidence" value="ECO:0007669"/>
    <property type="project" value="TreeGrafter"/>
</dbReference>
<dbReference type="AlphaFoldDB" id="A0A9C7UQI1"/>
<dbReference type="GO" id="GO:0006999">
    <property type="term" value="P:nuclear pore organization"/>
    <property type="evidence" value="ECO:0007669"/>
    <property type="project" value="TreeGrafter"/>
</dbReference>
<dbReference type="PANTHER" id="PTHR13000:SF0">
    <property type="entry name" value="NUCLEOPORIN P54"/>
    <property type="match status" value="1"/>
</dbReference>
<accession>A0A9C7UQI1</accession>
<evidence type="ECO:0000259" key="5">
    <source>
        <dbReference type="Pfam" id="PF13874"/>
    </source>
</evidence>
<feature type="compositionally biased region" description="Polar residues" evidence="4">
    <location>
        <begin position="30"/>
        <end position="52"/>
    </location>
</feature>